<dbReference type="InterPro" id="IPR052356">
    <property type="entry name" value="Thiol_S-MT"/>
</dbReference>
<dbReference type="AlphaFoldDB" id="A0AA88YAS3"/>
<dbReference type="GO" id="GO:0008757">
    <property type="term" value="F:S-adenosylmethionine-dependent methyltransferase activity"/>
    <property type="evidence" value="ECO:0007669"/>
    <property type="project" value="InterPro"/>
</dbReference>
<dbReference type="CDD" id="cd02440">
    <property type="entry name" value="AdoMet_MTases"/>
    <property type="match status" value="1"/>
</dbReference>
<gene>
    <name evidence="3" type="ORF">FSP39_016590</name>
</gene>
<dbReference type="Proteomes" id="UP001186944">
    <property type="component" value="Unassembled WGS sequence"/>
</dbReference>
<keyword evidence="4" id="KW-1185">Reference proteome</keyword>
<dbReference type="SUPFAM" id="SSF53335">
    <property type="entry name" value="S-adenosyl-L-methionine-dependent methyltransferases"/>
    <property type="match status" value="1"/>
</dbReference>
<evidence type="ECO:0000259" key="2">
    <source>
        <dbReference type="Pfam" id="PF08241"/>
    </source>
</evidence>
<organism evidence="3 4">
    <name type="scientific">Pinctada imbricata</name>
    <name type="common">Atlantic pearl-oyster</name>
    <name type="synonym">Pinctada martensii</name>
    <dbReference type="NCBI Taxonomy" id="66713"/>
    <lineage>
        <taxon>Eukaryota</taxon>
        <taxon>Metazoa</taxon>
        <taxon>Spiralia</taxon>
        <taxon>Lophotrochozoa</taxon>
        <taxon>Mollusca</taxon>
        <taxon>Bivalvia</taxon>
        <taxon>Autobranchia</taxon>
        <taxon>Pteriomorphia</taxon>
        <taxon>Pterioida</taxon>
        <taxon>Pterioidea</taxon>
        <taxon>Pteriidae</taxon>
        <taxon>Pinctada</taxon>
    </lineage>
</organism>
<reference evidence="3" key="1">
    <citation type="submission" date="2019-08" db="EMBL/GenBank/DDBJ databases">
        <title>The improved chromosome-level genome for the pearl oyster Pinctada fucata martensii using PacBio sequencing and Hi-C.</title>
        <authorList>
            <person name="Zheng Z."/>
        </authorList>
    </citation>
    <scope>NUCLEOTIDE SEQUENCE</scope>
    <source>
        <strain evidence="3">ZZ-2019</strain>
        <tissue evidence="3">Adductor muscle</tissue>
    </source>
</reference>
<evidence type="ECO:0000313" key="4">
    <source>
        <dbReference type="Proteomes" id="UP001186944"/>
    </source>
</evidence>
<keyword evidence="1" id="KW-1133">Transmembrane helix</keyword>
<keyword evidence="1" id="KW-0472">Membrane</keyword>
<dbReference type="EMBL" id="VSWD01000008">
    <property type="protein sequence ID" value="KAK3095604.1"/>
    <property type="molecule type" value="Genomic_DNA"/>
</dbReference>
<dbReference type="Pfam" id="PF08241">
    <property type="entry name" value="Methyltransf_11"/>
    <property type="match status" value="1"/>
</dbReference>
<comment type="caution">
    <text evidence="3">The sequence shown here is derived from an EMBL/GenBank/DDBJ whole genome shotgun (WGS) entry which is preliminary data.</text>
</comment>
<feature type="transmembrane region" description="Helical" evidence="1">
    <location>
        <begin position="12"/>
        <end position="29"/>
    </location>
</feature>
<sequence length="246" mass="28233">MAESDLTIKSYILWKFMPFSVVLIMLYIVRKRKKKVAAWMLSRLEGPMNRATSKEKKDLFQDLNKLKRSSDRPITILEIGPGTGPNFSFYPKKLSVTCLDPNDEFNPYLLNKARREGIRIEAIVRGFAEKMTMFDSDSFDAVVSTFVLCSVRSQELAVKEIKRVLKNGGKFYFLEHISSEKKGFIYLMQRLLNPVCKVILDGCQVIRDTPALIQKAGFSNVNVRRFDGKRPFAFIHKPLCIGYATK</sequence>
<proteinExistence type="predicted"/>
<name>A0AA88YAS3_PINIB</name>
<dbReference type="InterPro" id="IPR029063">
    <property type="entry name" value="SAM-dependent_MTases_sf"/>
</dbReference>
<dbReference type="InterPro" id="IPR013216">
    <property type="entry name" value="Methyltransf_11"/>
</dbReference>
<dbReference type="PANTHER" id="PTHR45036:SF1">
    <property type="entry name" value="METHYLTRANSFERASE LIKE 7A"/>
    <property type="match status" value="1"/>
</dbReference>
<keyword evidence="1" id="KW-0812">Transmembrane</keyword>
<feature type="domain" description="Methyltransferase type 11" evidence="2">
    <location>
        <begin position="77"/>
        <end position="173"/>
    </location>
</feature>
<dbReference type="Gene3D" id="3.40.50.150">
    <property type="entry name" value="Vaccinia Virus protein VP39"/>
    <property type="match status" value="1"/>
</dbReference>
<dbReference type="PANTHER" id="PTHR45036">
    <property type="entry name" value="METHYLTRANSFERASE LIKE 7B"/>
    <property type="match status" value="1"/>
</dbReference>
<evidence type="ECO:0000256" key="1">
    <source>
        <dbReference type="SAM" id="Phobius"/>
    </source>
</evidence>
<protein>
    <recommendedName>
        <fullName evidence="2">Methyltransferase type 11 domain-containing protein</fullName>
    </recommendedName>
</protein>
<evidence type="ECO:0000313" key="3">
    <source>
        <dbReference type="EMBL" id="KAK3095604.1"/>
    </source>
</evidence>
<accession>A0AA88YAS3</accession>